<evidence type="ECO:0000313" key="4">
    <source>
        <dbReference type="EMBL" id="KAL0868236.1"/>
    </source>
</evidence>
<keyword evidence="1" id="KW-0175">Coiled coil</keyword>
<feature type="domain" description="FP protein C-terminal" evidence="3">
    <location>
        <begin position="274"/>
        <end position="322"/>
    </location>
</feature>
<evidence type="ECO:0000313" key="5">
    <source>
        <dbReference type="Proteomes" id="UP001549920"/>
    </source>
</evidence>
<proteinExistence type="predicted"/>
<evidence type="ECO:0000259" key="3">
    <source>
        <dbReference type="Pfam" id="PF25298"/>
    </source>
</evidence>
<feature type="region of interest" description="Disordered" evidence="2">
    <location>
        <begin position="1"/>
        <end position="37"/>
    </location>
</feature>
<evidence type="ECO:0000256" key="1">
    <source>
        <dbReference type="SAM" id="Coils"/>
    </source>
</evidence>
<keyword evidence="5" id="KW-1185">Reference proteome</keyword>
<sequence>MSRSPVKTSSYPNLSSLEDNTDTQSQNINSRKRKQPDEDVVTTFMFETVMLRMQNSLDEINKNINEVIKVELNNLSSASADMKTEISSLRQENSELKRSVAAMYAQQQETVSLVADLRTSLDFTSNRVDILSQRVDKNDECRKHNEELLNDLKATKEALKNIESDLNRQQQRERLLNLEITGIPEAKNESLHTIFLKIASTSDVVLTANDIEHINRVQPKKPIQGRPRSVVVKLKDRVIKDNIIAGIRKRRGITTKDLNMAGDPKPIYVNEHLTPQNKALYKMCREKAKQKSIKYVWIRHCSIFMRKDDTSPAVLINSEEELLRKFR</sequence>
<dbReference type="InterPro" id="IPR004244">
    <property type="entry name" value="Transposase_22"/>
</dbReference>
<dbReference type="PANTHER" id="PTHR11505">
    <property type="entry name" value="L1 TRANSPOSABLE ELEMENT-RELATED"/>
    <property type="match status" value="1"/>
</dbReference>
<name>A0ABR3HCT8_LOXSC</name>
<dbReference type="EMBL" id="JBEUOH010000021">
    <property type="protein sequence ID" value="KAL0868236.1"/>
    <property type="molecule type" value="Genomic_DNA"/>
</dbReference>
<protein>
    <recommendedName>
        <fullName evidence="3">FP protein C-terminal domain-containing protein</fullName>
    </recommendedName>
</protein>
<dbReference type="InterPro" id="IPR057251">
    <property type="entry name" value="FP_C"/>
</dbReference>
<dbReference type="Gene3D" id="3.30.70.1820">
    <property type="entry name" value="L1 transposable element, RRM domain"/>
    <property type="match status" value="1"/>
</dbReference>
<feature type="coiled-coil region" evidence="1">
    <location>
        <begin position="72"/>
        <end position="106"/>
    </location>
</feature>
<organism evidence="4 5">
    <name type="scientific">Loxostege sticticalis</name>
    <name type="common">Beet webworm moth</name>
    <dbReference type="NCBI Taxonomy" id="481309"/>
    <lineage>
        <taxon>Eukaryota</taxon>
        <taxon>Metazoa</taxon>
        <taxon>Ecdysozoa</taxon>
        <taxon>Arthropoda</taxon>
        <taxon>Hexapoda</taxon>
        <taxon>Insecta</taxon>
        <taxon>Pterygota</taxon>
        <taxon>Neoptera</taxon>
        <taxon>Endopterygota</taxon>
        <taxon>Lepidoptera</taxon>
        <taxon>Glossata</taxon>
        <taxon>Ditrysia</taxon>
        <taxon>Pyraloidea</taxon>
        <taxon>Crambidae</taxon>
        <taxon>Pyraustinae</taxon>
        <taxon>Loxostege</taxon>
    </lineage>
</organism>
<gene>
    <name evidence="4" type="ORF">ABMA27_007769</name>
</gene>
<accession>A0ABR3HCT8</accession>
<evidence type="ECO:0000256" key="2">
    <source>
        <dbReference type="SAM" id="MobiDB-lite"/>
    </source>
</evidence>
<dbReference type="Pfam" id="PF25298">
    <property type="entry name" value="Baculo_FP_2nd"/>
    <property type="match status" value="1"/>
</dbReference>
<reference evidence="4 5" key="1">
    <citation type="submission" date="2024-06" db="EMBL/GenBank/DDBJ databases">
        <title>A chromosome-level genome assembly of beet webworm, Loxostege sticticalis.</title>
        <authorList>
            <person name="Zhang Y."/>
        </authorList>
    </citation>
    <scope>NUCLEOTIDE SEQUENCE [LARGE SCALE GENOMIC DNA]</scope>
    <source>
        <strain evidence="4">AQ026</strain>
        <tissue evidence="4">Whole body</tissue>
    </source>
</reference>
<feature type="compositionally biased region" description="Polar residues" evidence="2">
    <location>
        <begin position="1"/>
        <end position="29"/>
    </location>
</feature>
<comment type="caution">
    <text evidence="4">The sequence shown here is derived from an EMBL/GenBank/DDBJ whole genome shotgun (WGS) entry which is preliminary data.</text>
</comment>
<feature type="coiled-coil region" evidence="1">
    <location>
        <begin position="138"/>
        <end position="179"/>
    </location>
</feature>
<dbReference type="Proteomes" id="UP001549920">
    <property type="component" value="Unassembled WGS sequence"/>
</dbReference>